<protein>
    <recommendedName>
        <fullName evidence="1">DUF1508 domain-containing protein</fullName>
    </recommendedName>
</protein>
<feature type="domain" description="DUF1508" evidence="1">
    <location>
        <begin position="11"/>
        <end position="42"/>
    </location>
</feature>
<proteinExistence type="predicted"/>
<reference evidence="2 3" key="1">
    <citation type="submission" date="2018-10" db="EMBL/GenBank/DDBJ databases">
        <title>Genomic Encyclopedia of Archaeal and Bacterial Type Strains, Phase II (KMG-II): from individual species to whole genera.</title>
        <authorList>
            <person name="Goeker M."/>
        </authorList>
    </citation>
    <scope>NUCLEOTIDE SEQUENCE [LARGE SCALE GENOMIC DNA]</scope>
    <source>
        <strain evidence="2 3">RP-AC37</strain>
    </source>
</reference>
<organism evidence="2 3">
    <name type="scientific">Motilibacter peucedani</name>
    <dbReference type="NCBI Taxonomy" id="598650"/>
    <lineage>
        <taxon>Bacteria</taxon>
        <taxon>Bacillati</taxon>
        <taxon>Actinomycetota</taxon>
        <taxon>Actinomycetes</taxon>
        <taxon>Motilibacterales</taxon>
        <taxon>Motilibacteraceae</taxon>
        <taxon>Motilibacter</taxon>
    </lineage>
</organism>
<dbReference type="InterPro" id="IPR036913">
    <property type="entry name" value="YegP-like_sf"/>
</dbReference>
<dbReference type="Pfam" id="PF07411">
    <property type="entry name" value="DUF1508"/>
    <property type="match status" value="1"/>
</dbReference>
<dbReference type="InterPro" id="IPR010879">
    <property type="entry name" value="DUF1508"/>
</dbReference>
<keyword evidence="3" id="KW-1185">Reference proteome</keyword>
<evidence type="ECO:0000259" key="1">
    <source>
        <dbReference type="Pfam" id="PF07411"/>
    </source>
</evidence>
<dbReference type="InParanoid" id="A0A420XUY3"/>
<accession>A0A420XUY3</accession>
<dbReference type="AlphaFoldDB" id="A0A420XUY3"/>
<gene>
    <name evidence="2" type="ORF">CLV35_0233</name>
</gene>
<sequence>MMAGELFKRADGKFGFRVTASNGQVVATDGGQGYSSKADARSTLEKLLSGGYAGSVTDNA</sequence>
<dbReference type="Gene3D" id="3.30.160.160">
    <property type="entry name" value="YegP-like"/>
    <property type="match status" value="1"/>
</dbReference>
<comment type="caution">
    <text evidence="2">The sequence shown here is derived from an EMBL/GenBank/DDBJ whole genome shotgun (WGS) entry which is preliminary data.</text>
</comment>
<name>A0A420XUY3_9ACTN</name>
<evidence type="ECO:0000313" key="2">
    <source>
        <dbReference type="EMBL" id="RKS80644.1"/>
    </source>
</evidence>
<evidence type="ECO:0000313" key="3">
    <source>
        <dbReference type="Proteomes" id="UP000281955"/>
    </source>
</evidence>
<dbReference type="SUPFAM" id="SSF160113">
    <property type="entry name" value="YegP-like"/>
    <property type="match status" value="1"/>
</dbReference>
<dbReference type="Proteomes" id="UP000281955">
    <property type="component" value="Unassembled WGS sequence"/>
</dbReference>
<dbReference type="EMBL" id="RBWV01000003">
    <property type="protein sequence ID" value="RKS80644.1"/>
    <property type="molecule type" value="Genomic_DNA"/>
</dbReference>